<gene>
    <name evidence="13" type="ORF">M5K25_014521</name>
</gene>
<feature type="compositionally biased region" description="Basic residues" evidence="11">
    <location>
        <begin position="190"/>
        <end position="200"/>
    </location>
</feature>
<evidence type="ECO:0000256" key="5">
    <source>
        <dbReference type="ARBA" id="ARBA00022691"/>
    </source>
</evidence>
<evidence type="ECO:0000256" key="7">
    <source>
        <dbReference type="ARBA" id="ARBA00023128"/>
    </source>
</evidence>
<comment type="similarity">
    <text evidence="1">Belongs to the class I-like SAM-binding methyltransferase superfamily. TRM5/TYW2 family.</text>
</comment>
<dbReference type="FunFam" id="3.30.300.110:FF:000001">
    <property type="entry name" value="tRNA (guanine(37)-N1)-methyltransferase"/>
    <property type="match status" value="1"/>
</dbReference>
<keyword evidence="14" id="KW-1185">Reference proteome</keyword>
<evidence type="ECO:0000256" key="2">
    <source>
        <dbReference type="ARBA" id="ARBA00022490"/>
    </source>
</evidence>
<feature type="region of interest" description="Disordered" evidence="11">
    <location>
        <begin position="190"/>
        <end position="209"/>
    </location>
</feature>
<dbReference type="EC" id="2.1.1.228" evidence="10"/>
<dbReference type="GO" id="GO:0070901">
    <property type="term" value="P:mitochondrial tRNA methylation"/>
    <property type="evidence" value="ECO:0007669"/>
    <property type="project" value="UniProtKB-ARBA"/>
</dbReference>
<dbReference type="Pfam" id="PF25133">
    <property type="entry name" value="TYW2_N_2"/>
    <property type="match status" value="1"/>
</dbReference>
<evidence type="ECO:0000256" key="4">
    <source>
        <dbReference type="ARBA" id="ARBA00022679"/>
    </source>
</evidence>
<evidence type="ECO:0000256" key="8">
    <source>
        <dbReference type="ARBA" id="ARBA00023242"/>
    </source>
</evidence>
<keyword evidence="5 10" id="KW-0949">S-adenosyl-L-methionine</keyword>
<dbReference type="Gene3D" id="3.30.300.110">
    <property type="entry name" value="Met-10+ protein-like domains"/>
    <property type="match status" value="1"/>
</dbReference>
<comment type="catalytic activity">
    <reaction evidence="9 10">
        <text>guanosine(37) in tRNA + S-adenosyl-L-methionine = N(1)-methylguanosine(37) in tRNA + S-adenosyl-L-homocysteine + H(+)</text>
        <dbReference type="Rhea" id="RHEA:36899"/>
        <dbReference type="Rhea" id="RHEA-COMP:10145"/>
        <dbReference type="Rhea" id="RHEA-COMP:10147"/>
        <dbReference type="ChEBI" id="CHEBI:15378"/>
        <dbReference type="ChEBI" id="CHEBI:57856"/>
        <dbReference type="ChEBI" id="CHEBI:59789"/>
        <dbReference type="ChEBI" id="CHEBI:73542"/>
        <dbReference type="ChEBI" id="CHEBI:74269"/>
        <dbReference type="EC" id="2.1.1.228"/>
    </reaction>
</comment>
<comment type="caution">
    <text evidence="13">The sequence shown here is derived from an EMBL/GenBank/DDBJ whole genome shotgun (WGS) entry which is preliminary data.</text>
</comment>
<evidence type="ECO:0000256" key="10">
    <source>
        <dbReference type="HAMAP-Rule" id="MF_03152"/>
    </source>
</evidence>
<feature type="compositionally biased region" description="Acidic residues" evidence="11">
    <location>
        <begin position="983"/>
        <end position="1000"/>
    </location>
</feature>
<dbReference type="PROSITE" id="PS51684">
    <property type="entry name" value="SAM_MT_TRM5_TYW2"/>
    <property type="match status" value="1"/>
</dbReference>
<dbReference type="Gene3D" id="3.40.50.150">
    <property type="entry name" value="Vaccinia Virus protein VP39"/>
    <property type="match status" value="1"/>
</dbReference>
<keyword evidence="2 10" id="KW-0963">Cytoplasm</keyword>
<dbReference type="Pfam" id="PF02475">
    <property type="entry name" value="TRM5-TYW2_MTfase"/>
    <property type="match status" value="1"/>
</dbReference>
<dbReference type="InterPro" id="IPR030382">
    <property type="entry name" value="MeTrfase_TRM5/TYW2"/>
</dbReference>
<dbReference type="Proteomes" id="UP001552299">
    <property type="component" value="Unassembled WGS sequence"/>
</dbReference>
<evidence type="ECO:0000313" key="13">
    <source>
        <dbReference type="EMBL" id="KAL0916965.1"/>
    </source>
</evidence>
<feature type="binding site" evidence="10">
    <location>
        <position position="412"/>
    </location>
    <ligand>
        <name>S-adenosyl-L-methionine</name>
        <dbReference type="ChEBI" id="CHEBI:59789"/>
    </ligand>
</feature>
<comment type="subcellular location">
    <subcellularLocation>
        <location evidence="10">Mitochondrion matrix</location>
    </subcellularLocation>
    <subcellularLocation>
        <location evidence="10">Nucleus</location>
    </subcellularLocation>
    <subcellularLocation>
        <location evidence="10">Cytoplasm</location>
    </subcellularLocation>
    <text evidence="10">Predominantly in the mitochondria and in the nucleus.</text>
</comment>
<dbReference type="EMBL" id="JANQDX010000011">
    <property type="protein sequence ID" value="KAL0916965.1"/>
    <property type="molecule type" value="Genomic_DNA"/>
</dbReference>
<organism evidence="13 14">
    <name type="scientific">Dendrobium thyrsiflorum</name>
    <name type="common">Pinecone-like raceme dendrobium</name>
    <name type="synonym">Orchid</name>
    <dbReference type="NCBI Taxonomy" id="117978"/>
    <lineage>
        <taxon>Eukaryota</taxon>
        <taxon>Viridiplantae</taxon>
        <taxon>Streptophyta</taxon>
        <taxon>Embryophyta</taxon>
        <taxon>Tracheophyta</taxon>
        <taxon>Spermatophyta</taxon>
        <taxon>Magnoliopsida</taxon>
        <taxon>Liliopsida</taxon>
        <taxon>Asparagales</taxon>
        <taxon>Orchidaceae</taxon>
        <taxon>Epidendroideae</taxon>
        <taxon>Malaxideae</taxon>
        <taxon>Dendrobiinae</taxon>
        <taxon>Dendrobium</taxon>
    </lineage>
</organism>
<keyword evidence="4 10" id="KW-0808">Transferase</keyword>
<name>A0ABD0UWC3_DENTH</name>
<evidence type="ECO:0000256" key="1">
    <source>
        <dbReference type="ARBA" id="ARBA00009775"/>
    </source>
</evidence>
<dbReference type="GO" id="GO:0005759">
    <property type="term" value="C:mitochondrial matrix"/>
    <property type="evidence" value="ECO:0007669"/>
    <property type="project" value="UniProtKB-SubCell"/>
</dbReference>
<dbReference type="GO" id="GO:0052906">
    <property type="term" value="F:tRNA (guanine(37)-N1)-methyltransferase activity"/>
    <property type="evidence" value="ECO:0007669"/>
    <property type="project" value="UniProtKB-UniRule"/>
</dbReference>
<dbReference type="AlphaFoldDB" id="A0ABD0UWC3"/>
<dbReference type="InterPro" id="IPR025792">
    <property type="entry name" value="tRNA_Gua_MeTrfase_euk"/>
</dbReference>
<comment type="similarity">
    <text evidence="10">Belongs to the TRM5 / TYW2 family.</text>
</comment>
<protein>
    <recommendedName>
        <fullName evidence="10">tRNA (guanine(37)-N1)-methyltransferase</fullName>
        <ecNumber evidence="10">2.1.1.228</ecNumber>
    </recommendedName>
    <alternativeName>
        <fullName evidence="10">M1G-methyltransferase</fullName>
    </alternativeName>
    <alternativeName>
        <fullName evidence="10">tRNA [GM37] methyltransferase</fullName>
    </alternativeName>
    <alternativeName>
        <fullName evidence="10">tRNA methyltransferase 5 homolog</fullName>
    </alternativeName>
</protein>
<evidence type="ECO:0000313" key="14">
    <source>
        <dbReference type="Proteomes" id="UP001552299"/>
    </source>
</evidence>
<keyword evidence="3 10" id="KW-0489">Methyltransferase</keyword>
<comment type="subunit">
    <text evidence="10">Monomer.</text>
</comment>
<comment type="caution">
    <text evidence="10">Lacks conserved residue(s) required for the propagation of feature annotation.</text>
</comment>
<feature type="region of interest" description="Disordered" evidence="11">
    <location>
        <begin position="947"/>
        <end position="1000"/>
    </location>
</feature>
<evidence type="ECO:0000256" key="9">
    <source>
        <dbReference type="ARBA" id="ARBA00047783"/>
    </source>
</evidence>
<feature type="region of interest" description="Disordered" evidence="11">
    <location>
        <begin position="652"/>
        <end position="673"/>
    </location>
</feature>
<dbReference type="PANTHER" id="PTHR23245:SF43">
    <property type="entry name" value="TRNA (GUANINE(37)-N1)-METHYLTRANSFERASE 2"/>
    <property type="match status" value="1"/>
</dbReference>
<dbReference type="InterPro" id="IPR056744">
    <property type="entry name" value="TRM5/TYW2-like_N"/>
</dbReference>
<evidence type="ECO:0000256" key="3">
    <source>
        <dbReference type="ARBA" id="ARBA00022603"/>
    </source>
</evidence>
<comment type="function">
    <text evidence="10">Specifically methylates the N1 position of guanosine-37 in various cytoplasmic and mitochondrial tRNAs. Methylation is not dependent on the nature of the nucleoside 5' of the target nucleoside. This is the first step in the biosynthesis of wybutosine (yW), a modified base adjacent to the anticodon of tRNAs and required for accurate decoding.</text>
</comment>
<feature type="domain" description="SAM-dependent methyltransferase TRM5/TYW2-type" evidence="12">
    <location>
        <begin position="322"/>
        <end position="473"/>
    </location>
</feature>
<keyword evidence="8 10" id="KW-0539">Nucleus</keyword>
<sequence>MASSAFAIRTNAIFFPFSLSPSKTSYSSSYSTKALNLALSLTPDSDHYGPALRRGQLPTPFDAGCYAPECDQSSCFDRSSFSRTFNIAALRVSASDCSTLEDRLRGHLLNWPRIRNIARVPGDDIEPDIRNLLRNAEGDGGQRLVSLARRAGSISDNKTVAMNPVLYREKLAKEFNCRGFLKFRNLARMSRPKKKKKKNKRAEGEGVRVKDREQKKQYAVVEVMGESEVKEDDMSGLLGADFRPGRWRGSTRLLLLDERLADKALQELPEAVKAVLKGGDMPCKLPVCELIQCQLTLFYNYWHMNEVLETLLPESIVVPTGFETVGHIAHLNLGEEQLPYKKLIAQVVLDKNWPKIQTVVNKIDAIQNDYRTMQLEILAGNHSLVTTVVENGIKFLVDLAKVYWNSRLATERQRLVRSFTSSDVVCDVFSGVGPITISAAKKVKYVYANDLNPHAVEYLERNVVLNKLDRKIELISPLGWGFVRGSLGSRQSLSIVRRCLQIEYIHAELMTVGGLVLRMELQNTPFTVQLGRGASIQLANAVINTGDSEATIRFGSLEFSAATAKAAAVPIHGITVQGHSARPISTEIHARRVNSVQQPRAARTATAKAVQQNRTSVFERLSHPEVSTVKKTDIKQKTLPILSSVITLPTEPFVPGRHDHEASSSGGKLSRRQRRKLNAKLRAQQPLLVHPSTLPALEPEANVPTQNKFANLKWVKRNSFTGKLKQSFWEQQQQAPAPHKKKYETLSTRVHRVLKVARENGLMKKKYQKPFINKTARIPQRELPATRVTQEKLKSTPRGEHWSMKPELRIQESADKRSRWKGKEIWRPRLPERRLLEKNVRIGVTSGIASQRSAFKRNRQQWVPKEKVPIINAYNSRHLGESSKESYCQPTSTYQKEINVDRTPPIEEVSVPHQEPEIYWKRRSEIRVQGNDDEEDTMEVEVVYMVGHSDEPHQTRGYKRRNEAGPASSKTTTSQEDQVQYEQLEEEEEVPSGDDQNDDQEEEVLLETLAQAQMRLKFQMKEKDKEISELNSKMTEMMAQMTAMMQLFVMEENVRS</sequence>
<keyword evidence="7 10" id="KW-0496">Mitochondrion</keyword>
<dbReference type="InterPro" id="IPR029063">
    <property type="entry name" value="SAM-dependent_MTases_sf"/>
</dbReference>
<accession>A0ABD0UWC3</accession>
<keyword evidence="6 10" id="KW-0819">tRNA processing</keyword>
<proteinExistence type="inferred from homology"/>
<dbReference type="HAMAP" id="MF_03152">
    <property type="entry name" value="TRM5"/>
    <property type="match status" value="1"/>
</dbReference>
<evidence type="ECO:0000259" key="12">
    <source>
        <dbReference type="PROSITE" id="PS51684"/>
    </source>
</evidence>
<dbReference type="PANTHER" id="PTHR23245">
    <property type="entry name" value="TRNA METHYLTRANSFERASE"/>
    <property type="match status" value="1"/>
</dbReference>
<evidence type="ECO:0000256" key="6">
    <source>
        <dbReference type="ARBA" id="ARBA00022694"/>
    </source>
</evidence>
<dbReference type="SUPFAM" id="SSF53335">
    <property type="entry name" value="S-adenosyl-L-methionine-dependent methyltransferases"/>
    <property type="match status" value="1"/>
</dbReference>
<dbReference type="InterPro" id="IPR056743">
    <property type="entry name" value="TRM5-TYW2-like_MTfase"/>
</dbReference>
<dbReference type="CDD" id="cd02440">
    <property type="entry name" value="AdoMet_MTases"/>
    <property type="match status" value="1"/>
</dbReference>
<feature type="binding site" evidence="10">
    <location>
        <begin position="450"/>
        <end position="451"/>
    </location>
    <ligand>
        <name>S-adenosyl-L-methionine</name>
        <dbReference type="ChEBI" id="CHEBI:59789"/>
    </ligand>
</feature>
<reference evidence="13 14" key="1">
    <citation type="journal article" date="2024" name="Plant Biotechnol. J.">
        <title>Dendrobium thyrsiflorum genome and its molecular insights into genes involved in important horticultural traits.</title>
        <authorList>
            <person name="Chen B."/>
            <person name="Wang J.Y."/>
            <person name="Zheng P.J."/>
            <person name="Li K.L."/>
            <person name="Liang Y.M."/>
            <person name="Chen X.F."/>
            <person name="Zhang C."/>
            <person name="Zhao X."/>
            <person name="He X."/>
            <person name="Zhang G.Q."/>
            <person name="Liu Z.J."/>
            <person name="Xu Q."/>
        </authorList>
    </citation>
    <scope>NUCLEOTIDE SEQUENCE [LARGE SCALE GENOMIC DNA]</scope>
    <source>
        <strain evidence="13">GZMU011</strain>
    </source>
</reference>
<evidence type="ECO:0000256" key="11">
    <source>
        <dbReference type="SAM" id="MobiDB-lite"/>
    </source>
</evidence>
<dbReference type="GO" id="GO:0005634">
    <property type="term" value="C:nucleus"/>
    <property type="evidence" value="ECO:0007669"/>
    <property type="project" value="UniProtKB-SubCell"/>
</dbReference>